<evidence type="ECO:0000313" key="1">
    <source>
        <dbReference type="EMBL" id="GAA2679415.1"/>
    </source>
</evidence>
<dbReference type="CDD" id="cd02440">
    <property type="entry name" value="AdoMet_MTases"/>
    <property type="match status" value="1"/>
</dbReference>
<dbReference type="GO" id="GO:0032259">
    <property type="term" value="P:methylation"/>
    <property type="evidence" value="ECO:0007669"/>
    <property type="project" value="UniProtKB-KW"/>
</dbReference>
<evidence type="ECO:0000313" key="2">
    <source>
        <dbReference type="Proteomes" id="UP001501666"/>
    </source>
</evidence>
<dbReference type="Pfam" id="PF04672">
    <property type="entry name" value="Methyltransf_19"/>
    <property type="match status" value="1"/>
</dbReference>
<dbReference type="Gene3D" id="3.40.50.150">
    <property type="entry name" value="Vaccinia Virus protein VP39"/>
    <property type="match status" value="1"/>
</dbReference>
<dbReference type="EMBL" id="BAAATE010000020">
    <property type="protein sequence ID" value="GAA2679415.1"/>
    <property type="molecule type" value="Genomic_DNA"/>
</dbReference>
<sequence length="263" mass="28794">MPDMTDLQIDTTSPSVARIYDYWLGGKDNFEVDRQAAEQLLKLVPDAVEMCRDNRAFLRRSVEHLAASGIRQFLDIGSGLPTQENVHEVAMRVAPDSRVVYVDNDPIVLVHGRALLATHENTTVIEGDLREPEAIVAAAGAHLDFEQPVAVLLLSIAHFVIDDEELARIMASLRAAVRPGGYIVMSHAFAGERTGDDTVEAVQEVYAKSAPGGLTPRTRAQISALFEGMELQEPHLVPVNAWRTHQRPDFSKPSTIGVVAKAV</sequence>
<reference evidence="2" key="1">
    <citation type="journal article" date="2019" name="Int. J. Syst. Evol. Microbiol.">
        <title>The Global Catalogue of Microorganisms (GCM) 10K type strain sequencing project: providing services to taxonomists for standard genome sequencing and annotation.</title>
        <authorList>
            <consortium name="The Broad Institute Genomics Platform"/>
            <consortium name="The Broad Institute Genome Sequencing Center for Infectious Disease"/>
            <person name="Wu L."/>
            <person name="Ma J."/>
        </authorList>
    </citation>
    <scope>NUCLEOTIDE SEQUENCE [LARGE SCALE GENOMIC DNA]</scope>
    <source>
        <strain evidence="2">JCM 6835</strain>
    </source>
</reference>
<organism evidence="1 2">
    <name type="scientific">Nonomuraea recticatena</name>
    <dbReference type="NCBI Taxonomy" id="46178"/>
    <lineage>
        <taxon>Bacteria</taxon>
        <taxon>Bacillati</taxon>
        <taxon>Actinomycetota</taxon>
        <taxon>Actinomycetes</taxon>
        <taxon>Streptosporangiales</taxon>
        <taxon>Streptosporangiaceae</taxon>
        <taxon>Nonomuraea</taxon>
    </lineage>
</organism>
<accession>A0ABP6EY12</accession>
<gene>
    <name evidence="1" type="ORF">GCM10010412_063070</name>
</gene>
<keyword evidence="2" id="KW-1185">Reference proteome</keyword>
<dbReference type="PIRSF" id="PIRSF017393">
    <property type="entry name" value="MTase_SAV2177"/>
    <property type="match status" value="1"/>
</dbReference>
<comment type="caution">
    <text evidence="1">The sequence shown here is derived from an EMBL/GenBank/DDBJ whole genome shotgun (WGS) entry which is preliminary data.</text>
</comment>
<keyword evidence="1" id="KW-0489">Methyltransferase</keyword>
<dbReference type="SUPFAM" id="SSF53335">
    <property type="entry name" value="S-adenosyl-L-methionine-dependent methyltransferases"/>
    <property type="match status" value="1"/>
</dbReference>
<proteinExistence type="predicted"/>
<protein>
    <submittedName>
        <fullName evidence="1">SAM-dependent methyltransferase</fullName>
    </submittedName>
</protein>
<dbReference type="Proteomes" id="UP001501666">
    <property type="component" value="Unassembled WGS sequence"/>
</dbReference>
<dbReference type="GO" id="GO:0008168">
    <property type="term" value="F:methyltransferase activity"/>
    <property type="evidence" value="ECO:0007669"/>
    <property type="project" value="UniProtKB-KW"/>
</dbReference>
<dbReference type="InterPro" id="IPR006764">
    <property type="entry name" value="SAM_dep_MeTrfase_SAV2177_type"/>
</dbReference>
<name>A0ABP6EY12_9ACTN</name>
<dbReference type="InterPro" id="IPR029063">
    <property type="entry name" value="SAM-dependent_MTases_sf"/>
</dbReference>
<keyword evidence="1" id="KW-0808">Transferase</keyword>